<dbReference type="SUPFAM" id="SSF51011">
    <property type="entry name" value="Glycosyl hydrolase domain"/>
    <property type="match status" value="1"/>
</dbReference>
<evidence type="ECO:0000256" key="3">
    <source>
        <dbReference type="ARBA" id="ARBA00022801"/>
    </source>
</evidence>
<evidence type="ECO:0000313" key="9">
    <source>
        <dbReference type="Proteomes" id="UP000220828"/>
    </source>
</evidence>
<dbReference type="GO" id="GO:0006680">
    <property type="term" value="P:glucosylceramide catabolic process"/>
    <property type="evidence" value="ECO:0007669"/>
    <property type="project" value="TreeGrafter"/>
</dbReference>
<dbReference type="Pfam" id="PF17189">
    <property type="entry name" value="Glyco_hydro_30C"/>
    <property type="match status" value="1"/>
</dbReference>
<gene>
    <name evidence="8" type="ORF">B0A77_03140</name>
</gene>
<keyword evidence="2 5" id="KW-0732">Signal</keyword>
<evidence type="ECO:0000256" key="4">
    <source>
        <dbReference type="RuleBase" id="RU361188"/>
    </source>
</evidence>
<keyword evidence="3 4" id="KW-0378">Hydrolase</keyword>
<dbReference type="AlphaFoldDB" id="A0A2H3KE23"/>
<dbReference type="RefSeq" id="WP_097553524.1">
    <property type="nucleotide sequence ID" value="NZ_PCMW01000018.1"/>
</dbReference>
<protein>
    <submittedName>
        <fullName evidence="8">Glucosylceramidase</fullName>
    </submittedName>
</protein>
<proteinExistence type="inferred from homology"/>
<dbReference type="Gene3D" id="2.60.40.1180">
    <property type="entry name" value="Golgi alpha-mannosidase II"/>
    <property type="match status" value="1"/>
</dbReference>
<feature type="domain" description="Glycosyl hydrolase family 30 TIM-barrel" evidence="6">
    <location>
        <begin position="82"/>
        <end position="413"/>
    </location>
</feature>
<dbReference type="Gene3D" id="3.20.20.80">
    <property type="entry name" value="Glycosidases"/>
    <property type="match status" value="1"/>
</dbReference>
<sequence>MKIKILTLLCGLLLASCSTSSDVVQPETTPSPIPTSSDIEFWITKSDASVLLEKQNTVLNFGNTFNNFANIEINDTQTFQSIDGFGYTLTGGSVSVINQLTSAKKQELLQNLFGNSNTSIGINYLRISIGASDLNSSVFSYNDLPQGQTDNNLSQFSLSPDNELIQMLQSILAINPNIKIIATPWSPPVWMKDNGQTVGGSLQPQYYAVYAQYFVKYIKQMQQQGIAIQAVTPQNEPLHPGNNPSMLMTASQQADFIKNHLGPAFVAAGITTKIIVYDHNCDKPEYPLSILNDAAANPFVEGSAFHLYAGDISVLTNIHNSFPNKNIYFTEQWTGSSGSFSGDLKWHLKNVVIGSMRNWSKTALEWNLANDALYQPHTPGGCTECKGAITINSTESYTKNVAYYIVAHASKFVPANSVRIASNITGNLYNVAFKTPSGKIVLVVVNDSNNTEVFNIKFNGKWATATLQGGSVASYIF</sequence>
<feature type="signal peptide" evidence="5">
    <location>
        <begin position="1"/>
        <end position="21"/>
    </location>
</feature>
<evidence type="ECO:0000256" key="2">
    <source>
        <dbReference type="ARBA" id="ARBA00022729"/>
    </source>
</evidence>
<dbReference type="InterPro" id="IPR001139">
    <property type="entry name" value="Glyco_hydro_30"/>
</dbReference>
<feature type="domain" description="Glycosyl hydrolase family 30 beta sandwich" evidence="7">
    <location>
        <begin position="416"/>
        <end position="475"/>
    </location>
</feature>
<evidence type="ECO:0000259" key="6">
    <source>
        <dbReference type="Pfam" id="PF02055"/>
    </source>
</evidence>
<keyword evidence="4" id="KW-0326">Glycosidase</keyword>
<comment type="caution">
    <text evidence="8">The sequence shown here is derived from an EMBL/GenBank/DDBJ whole genome shotgun (WGS) entry which is preliminary data.</text>
</comment>
<dbReference type="InterPro" id="IPR033452">
    <property type="entry name" value="GH30_C"/>
</dbReference>
<accession>A0A2H3KE23</accession>
<evidence type="ECO:0000313" key="8">
    <source>
        <dbReference type="EMBL" id="PDS26319.1"/>
    </source>
</evidence>
<comment type="similarity">
    <text evidence="1 4">Belongs to the glycosyl hydrolase 30 family.</text>
</comment>
<dbReference type="Proteomes" id="UP000220828">
    <property type="component" value="Unassembled WGS sequence"/>
</dbReference>
<dbReference type="Pfam" id="PF02055">
    <property type="entry name" value="Glyco_hydro_30"/>
    <property type="match status" value="1"/>
</dbReference>
<dbReference type="PROSITE" id="PS51257">
    <property type="entry name" value="PROKAR_LIPOPROTEIN"/>
    <property type="match status" value="1"/>
</dbReference>
<dbReference type="SUPFAM" id="SSF51445">
    <property type="entry name" value="(Trans)glycosidases"/>
    <property type="match status" value="1"/>
</dbReference>
<dbReference type="EMBL" id="PCMW01000018">
    <property type="protein sequence ID" value="PDS26319.1"/>
    <property type="molecule type" value="Genomic_DNA"/>
</dbReference>
<evidence type="ECO:0000256" key="5">
    <source>
        <dbReference type="SAM" id="SignalP"/>
    </source>
</evidence>
<dbReference type="InterPro" id="IPR033453">
    <property type="entry name" value="Glyco_hydro_30_TIM-barrel"/>
</dbReference>
<dbReference type="PANTHER" id="PTHR11069:SF23">
    <property type="entry name" value="LYSOSOMAL ACID GLUCOSYLCERAMIDASE"/>
    <property type="match status" value="1"/>
</dbReference>
<dbReference type="InterPro" id="IPR017853">
    <property type="entry name" value="GH"/>
</dbReference>
<name>A0A2H3KE23_9FLAO</name>
<reference evidence="8 9" key="1">
    <citation type="submission" date="2017-09" db="EMBL/GenBank/DDBJ databases">
        <title>Whole genomes of Flavobacteriaceae.</title>
        <authorList>
            <person name="Stine C."/>
            <person name="Li C."/>
            <person name="Tadesse D."/>
        </authorList>
    </citation>
    <scope>NUCLEOTIDE SEQUENCE [LARGE SCALE GENOMIC DNA]</scope>
    <source>
        <strain evidence="8 9">ATCC 35036</strain>
    </source>
</reference>
<dbReference type="InterPro" id="IPR013780">
    <property type="entry name" value="Glyco_hydro_b"/>
</dbReference>
<organism evidence="8 9">
    <name type="scientific">Flavobacterium branchiophilum</name>
    <dbReference type="NCBI Taxonomy" id="55197"/>
    <lineage>
        <taxon>Bacteria</taxon>
        <taxon>Pseudomonadati</taxon>
        <taxon>Bacteroidota</taxon>
        <taxon>Flavobacteriia</taxon>
        <taxon>Flavobacteriales</taxon>
        <taxon>Flavobacteriaceae</taxon>
        <taxon>Flavobacterium</taxon>
    </lineage>
</organism>
<dbReference type="PANTHER" id="PTHR11069">
    <property type="entry name" value="GLUCOSYLCERAMIDASE"/>
    <property type="match status" value="1"/>
</dbReference>
<evidence type="ECO:0000256" key="1">
    <source>
        <dbReference type="ARBA" id="ARBA00005382"/>
    </source>
</evidence>
<feature type="chain" id="PRO_5013574796" evidence="5">
    <location>
        <begin position="22"/>
        <end position="477"/>
    </location>
</feature>
<evidence type="ECO:0000259" key="7">
    <source>
        <dbReference type="Pfam" id="PF17189"/>
    </source>
</evidence>
<dbReference type="GO" id="GO:0016020">
    <property type="term" value="C:membrane"/>
    <property type="evidence" value="ECO:0007669"/>
    <property type="project" value="GOC"/>
</dbReference>
<dbReference type="GO" id="GO:0004348">
    <property type="term" value="F:glucosylceramidase activity"/>
    <property type="evidence" value="ECO:0007669"/>
    <property type="project" value="InterPro"/>
</dbReference>
<dbReference type="OrthoDB" id="9806701at2"/>